<accession>A0A5M6I1H0</accession>
<sequence>MLAICSVASVSIIFALCRLVSASRHGVAFDVSGAVRSIRRMACKRFLRRANPINTAELVRELLV</sequence>
<dbReference type="EMBL" id="VWPL01000010">
    <property type="protein sequence ID" value="KAA5602030.1"/>
    <property type="molecule type" value="Genomic_DNA"/>
</dbReference>
<dbReference type="AlphaFoldDB" id="A0A5M6I1H0"/>
<keyword evidence="2" id="KW-1185">Reference proteome</keyword>
<evidence type="ECO:0000313" key="2">
    <source>
        <dbReference type="Proteomes" id="UP000323886"/>
    </source>
</evidence>
<dbReference type="Proteomes" id="UP000323886">
    <property type="component" value="Unassembled WGS sequence"/>
</dbReference>
<evidence type="ECO:0000313" key="1">
    <source>
        <dbReference type="EMBL" id="KAA5602030.1"/>
    </source>
</evidence>
<reference evidence="1 2" key="1">
    <citation type="submission" date="2019-09" db="EMBL/GenBank/DDBJ databases">
        <title>Draft Whole-Genome sequence of Blastochloris sulfoviridis DSM 729.</title>
        <authorList>
            <person name="Meyer T.E."/>
            <person name="Kyndt J.A."/>
        </authorList>
    </citation>
    <scope>NUCLEOTIDE SEQUENCE [LARGE SCALE GENOMIC DNA]</scope>
    <source>
        <strain evidence="1 2">DSM 729</strain>
    </source>
</reference>
<protein>
    <submittedName>
        <fullName evidence="1">Uncharacterized protein</fullName>
    </submittedName>
</protein>
<name>A0A5M6I1H0_9HYPH</name>
<comment type="caution">
    <text evidence="1">The sequence shown here is derived from an EMBL/GenBank/DDBJ whole genome shotgun (WGS) entry which is preliminary data.</text>
</comment>
<dbReference type="RefSeq" id="WP_150097108.1">
    <property type="nucleotide sequence ID" value="NZ_VWPL01000010.1"/>
</dbReference>
<gene>
    <name evidence="1" type="ORF">F1193_07760</name>
</gene>
<proteinExistence type="predicted"/>
<organism evidence="1 2">
    <name type="scientific">Blastochloris sulfoviridis</name>
    <dbReference type="NCBI Taxonomy" id="50712"/>
    <lineage>
        <taxon>Bacteria</taxon>
        <taxon>Pseudomonadati</taxon>
        <taxon>Pseudomonadota</taxon>
        <taxon>Alphaproteobacteria</taxon>
        <taxon>Hyphomicrobiales</taxon>
        <taxon>Blastochloridaceae</taxon>
        <taxon>Blastochloris</taxon>
    </lineage>
</organism>